<feature type="domain" description="AGAO-like N2" evidence="17">
    <location>
        <begin position="19"/>
        <end position="92"/>
    </location>
</feature>
<evidence type="ECO:0000256" key="5">
    <source>
        <dbReference type="ARBA" id="ARBA00011738"/>
    </source>
</evidence>
<keyword evidence="19" id="KW-1185">Reference proteome</keyword>
<dbReference type="GO" id="GO:0009308">
    <property type="term" value="P:amine metabolic process"/>
    <property type="evidence" value="ECO:0007669"/>
    <property type="project" value="UniProtKB-UniRule"/>
</dbReference>
<reference evidence="18 19" key="1">
    <citation type="submission" date="2020-07" db="EMBL/GenBank/DDBJ databases">
        <title>Sequencing the genomes of 1000 actinobacteria strains.</title>
        <authorList>
            <person name="Klenk H.-P."/>
        </authorList>
    </citation>
    <scope>NUCLEOTIDE SEQUENCE [LARGE SCALE GENOMIC DNA]</scope>
    <source>
        <strain evidence="18 19">DSM 26341</strain>
    </source>
</reference>
<feature type="active site" description="Proton acceptor" evidence="12">
    <location>
        <position position="304"/>
    </location>
</feature>
<dbReference type="FunFam" id="2.70.98.20:FF:000001">
    <property type="entry name" value="Amine oxidase"/>
    <property type="match status" value="1"/>
</dbReference>
<keyword evidence="9 14" id="KW-0186">Copper</keyword>
<keyword evidence="7 12" id="KW-0801">TPQ</keyword>
<keyword evidence="8 14" id="KW-0560">Oxidoreductase</keyword>
<comment type="cofactor">
    <cofactor evidence="3">
        <name>Zn(2+)</name>
        <dbReference type="ChEBI" id="CHEBI:29105"/>
    </cofactor>
</comment>
<dbReference type="Pfam" id="PF01179">
    <property type="entry name" value="Cu_amine_oxid"/>
    <property type="match status" value="1"/>
</dbReference>
<dbReference type="Pfam" id="PF02728">
    <property type="entry name" value="Cu_amine_oxidN3"/>
    <property type="match status" value="1"/>
</dbReference>
<evidence type="ECO:0000256" key="2">
    <source>
        <dbReference type="ARBA" id="ARBA00001936"/>
    </source>
</evidence>
<evidence type="ECO:0000256" key="6">
    <source>
        <dbReference type="ARBA" id="ARBA00022723"/>
    </source>
</evidence>
<dbReference type="NCBIfam" id="NF008559">
    <property type="entry name" value="PRK11504.1"/>
    <property type="match status" value="1"/>
</dbReference>
<dbReference type="InterPro" id="IPR015802">
    <property type="entry name" value="Cu_amine_oxidase_N3"/>
</dbReference>
<gene>
    <name evidence="18" type="ORF">BJY26_001525</name>
</gene>
<comment type="PTM">
    <text evidence="13 14">Topaquinone (TPQ) is generated by copper-dependent autoxidation of a specific tyrosyl residue.</text>
</comment>
<comment type="similarity">
    <text evidence="4 14">Belongs to the copper/topaquinone oxidase family.</text>
</comment>
<feature type="domain" description="Copper amine oxidase N3-terminal" evidence="16">
    <location>
        <begin position="104"/>
        <end position="201"/>
    </location>
</feature>
<comment type="cofactor">
    <cofactor evidence="2">
        <name>Mn(2+)</name>
        <dbReference type="ChEBI" id="CHEBI:29035"/>
    </cofactor>
</comment>
<feature type="active site" description="Schiff-base intermediate with substrate; via topaquinone" evidence="12">
    <location>
        <position position="388"/>
    </location>
</feature>
<comment type="cofactor">
    <cofactor evidence="14">
        <name>Cu cation</name>
        <dbReference type="ChEBI" id="CHEBI:23378"/>
    </cofactor>
    <text evidence="14">Contains 1 topaquinone per subunit.</text>
</comment>
<dbReference type="GO" id="GO:0008131">
    <property type="term" value="F:primary methylamine oxidase activity"/>
    <property type="evidence" value="ECO:0007669"/>
    <property type="project" value="InterPro"/>
</dbReference>
<evidence type="ECO:0000256" key="12">
    <source>
        <dbReference type="PIRSR" id="PIRSR600269-50"/>
    </source>
</evidence>
<dbReference type="Gene3D" id="2.70.98.20">
    <property type="entry name" value="Copper amine oxidase, catalytic domain"/>
    <property type="match status" value="1"/>
</dbReference>
<organism evidence="18 19">
    <name type="scientific">Spelaeicoccus albus</name>
    <dbReference type="NCBI Taxonomy" id="1280376"/>
    <lineage>
        <taxon>Bacteria</taxon>
        <taxon>Bacillati</taxon>
        <taxon>Actinomycetota</taxon>
        <taxon>Actinomycetes</taxon>
        <taxon>Micrococcales</taxon>
        <taxon>Brevibacteriaceae</taxon>
        <taxon>Spelaeicoccus</taxon>
    </lineage>
</organism>
<feature type="domain" description="Copper amine oxidase catalytic" evidence="15">
    <location>
        <begin position="227"/>
        <end position="632"/>
    </location>
</feature>
<accession>A0A7Z0AA39</accession>
<evidence type="ECO:0000259" key="15">
    <source>
        <dbReference type="Pfam" id="PF01179"/>
    </source>
</evidence>
<dbReference type="InterPro" id="IPR016182">
    <property type="entry name" value="Cu_amine_oxidase_N-reg"/>
</dbReference>
<dbReference type="AlphaFoldDB" id="A0A7Z0AA39"/>
<dbReference type="PANTHER" id="PTHR10638">
    <property type="entry name" value="COPPER AMINE OXIDASE"/>
    <property type="match status" value="1"/>
</dbReference>
<keyword evidence="6 14" id="KW-0479">Metal-binding</keyword>
<feature type="modified residue" description="2',4',5'-topaquinone" evidence="13">
    <location>
        <position position="388"/>
    </location>
</feature>
<comment type="caution">
    <text evidence="18">The sequence shown here is derived from an EMBL/GenBank/DDBJ whole genome shotgun (WGS) entry which is preliminary data.</text>
</comment>
<evidence type="ECO:0000256" key="4">
    <source>
        <dbReference type="ARBA" id="ARBA00007983"/>
    </source>
</evidence>
<dbReference type="RefSeq" id="WP_179427037.1">
    <property type="nucleotide sequence ID" value="NZ_JACBZP010000001.1"/>
</dbReference>
<dbReference type="GO" id="GO:0005507">
    <property type="term" value="F:copper ion binding"/>
    <property type="evidence" value="ECO:0007669"/>
    <property type="project" value="InterPro"/>
</dbReference>
<dbReference type="EC" id="1.4.3.-" evidence="14"/>
<evidence type="ECO:0000256" key="14">
    <source>
        <dbReference type="RuleBase" id="RU000672"/>
    </source>
</evidence>
<protein>
    <recommendedName>
        <fullName evidence="14">Amine oxidase</fullName>
        <ecNumber evidence="14">1.4.3.-</ecNumber>
    </recommendedName>
</protein>
<comment type="cofactor">
    <cofactor evidence="1">
        <name>Cu cation</name>
        <dbReference type="ChEBI" id="CHEBI:23378"/>
    </cofactor>
</comment>
<proteinExistence type="inferred from homology"/>
<dbReference type="EMBL" id="JACBZP010000001">
    <property type="protein sequence ID" value="NYI67219.1"/>
    <property type="molecule type" value="Genomic_DNA"/>
</dbReference>
<comment type="subunit">
    <text evidence="5">Homodimer.</text>
</comment>
<dbReference type="InterPro" id="IPR015798">
    <property type="entry name" value="Cu_amine_oxidase_C"/>
</dbReference>
<dbReference type="InterPro" id="IPR054157">
    <property type="entry name" value="AGAO-like_N2"/>
</dbReference>
<evidence type="ECO:0000256" key="3">
    <source>
        <dbReference type="ARBA" id="ARBA00001947"/>
    </source>
</evidence>
<dbReference type="Gene3D" id="3.10.450.40">
    <property type="match status" value="2"/>
</dbReference>
<dbReference type="InterPro" id="IPR049948">
    <property type="entry name" value="Cu_Am_ox_TPQ-bd"/>
</dbReference>
<evidence type="ECO:0000256" key="9">
    <source>
        <dbReference type="ARBA" id="ARBA00023008"/>
    </source>
</evidence>
<evidence type="ECO:0000313" key="18">
    <source>
        <dbReference type="EMBL" id="NYI67219.1"/>
    </source>
</evidence>
<evidence type="ECO:0000256" key="11">
    <source>
        <dbReference type="ARBA" id="ARBA00023211"/>
    </source>
</evidence>
<keyword evidence="11" id="KW-0464">Manganese</keyword>
<dbReference type="SUPFAM" id="SSF49998">
    <property type="entry name" value="Amine oxidase catalytic domain"/>
    <property type="match status" value="1"/>
</dbReference>
<evidence type="ECO:0000256" key="10">
    <source>
        <dbReference type="ARBA" id="ARBA00023157"/>
    </source>
</evidence>
<evidence type="ECO:0000259" key="16">
    <source>
        <dbReference type="Pfam" id="PF02728"/>
    </source>
</evidence>
<dbReference type="SUPFAM" id="SSF54416">
    <property type="entry name" value="Amine oxidase N-terminal region"/>
    <property type="match status" value="2"/>
</dbReference>
<evidence type="ECO:0000256" key="8">
    <source>
        <dbReference type="ARBA" id="ARBA00023002"/>
    </source>
</evidence>
<evidence type="ECO:0000313" key="19">
    <source>
        <dbReference type="Proteomes" id="UP000539111"/>
    </source>
</evidence>
<evidence type="ECO:0000256" key="1">
    <source>
        <dbReference type="ARBA" id="ARBA00001935"/>
    </source>
</evidence>
<dbReference type="InterPro" id="IPR000269">
    <property type="entry name" value="Cu_amine_oxidase"/>
</dbReference>
<dbReference type="Pfam" id="PF21994">
    <property type="entry name" value="AGAO-like_N2"/>
    <property type="match status" value="1"/>
</dbReference>
<evidence type="ECO:0000259" key="17">
    <source>
        <dbReference type="Pfam" id="PF21994"/>
    </source>
</evidence>
<name>A0A7Z0AA39_9MICO</name>
<evidence type="ECO:0000256" key="13">
    <source>
        <dbReference type="PIRSR" id="PIRSR600269-51"/>
    </source>
</evidence>
<keyword evidence="10" id="KW-1015">Disulfide bond</keyword>
<evidence type="ECO:0000256" key="7">
    <source>
        <dbReference type="ARBA" id="ARBA00022772"/>
    </source>
</evidence>
<sequence>MNTAPVTSTTIRHPLARLTSAEIEANREILTRSGYVTDHTRFTLVSLVEPAKHLILAHAANIDRQVKTLLLERGTGQVTELVVSLTGEAVVSARTVDVVGEGQPPIIAEEFELAEEMIRQDAGWRAAIERRGITDFSLVRICALSAGCFDIPGESGRRLIRGSSFLQLDENDNAWAHPIEGLVAYLDLNTGKVVHLVETDAAPIPGQTFNFHLDEGLPAPRTTQKPIEITQPDGASFTLDGDVLTWEKWQVRLGFDPVEGLVLHQLGFDDGGRLRPIIYRASIAEMVVPYGDPSPVRFWQNYFDAGEYSLGKSANSLELGCDCLGEIHYADAVLSDDDGHARTITNAICMHEEDAGILWKHTDDYTRSVDVRRQRRMVISFFVTVGNYDYGFYWYLYLDGTIELECKATGVVYTAAYGDAGTDNPWATMLGDEGLGAPYHQHLFSARLDMNVDGPTNAVDEVNVERVSTGPGNPYGNAFTKSVTRLARESDGVRLADNAHGRVWQIVNPGKLNAHHKPVAYELRPEGKPTLMADQGSSISKRAAFATKHLWVTQCDETERFPSGTYVNQNPGNGTIVDWVGADRDIDNADIVVWHSFGMTHFPRPEDWPIMPVDTCGFTLTPSGFFDQNPTLDVPRPVSAHCCTGDSEYQDVKDEQPNSKGCEC</sequence>
<dbReference type="Proteomes" id="UP000539111">
    <property type="component" value="Unassembled WGS sequence"/>
</dbReference>
<dbReference type="PROSITE" id="PS01164">
    <property type="entry name" value="COPPER_AMINE_OXID_1"/>
    <property type="match status" value="1"/>
</dbReference>
<dbReference type="GO" id="GO:0048038">
    <property type="term" value="F:quinone binding"/>
    <property type="evidence" value="ECO:0007669"/>
    <property type="project" value="InterPro"/>
</dbReference>
<dbReference type="InterPro" id="IPR036460">
    <property type="entry name" value="Cu_amine_oxidase_C_sf"/>
</dbReference>
<dbReference type="PANTHER" id="PTHR10638:SF86">
    <property type="entry name" value="COPPER AMINE OXIDASE 1-RELATED"/>
    <property type="match status" value="1"/>
</dbReference>